<keyword evidence="7 11" id="KW-0406">Ion transport</keyword>
<organism evidence="14 15">
    <name type="scientific">Lymnaea stagnalis</name>
    <name type="common">Great pond snail</name>
    <name type="synonym">Helix stagnalis</name>
    <dbReference type="NCBI Taxonomy" id="6523"/>
    <lineage>
        <taxon>Eukaryota</taxon>
        <taxon>Metazoa</taxon>
        <taxon>Spiralia</taxon>
        <taxon>Lophotrochozoa</taxon>
        <taxon>Mollusca</taxon>
        <taxon>Gastropoda</taxon>
        <taxon>Heterobranchia</taxon>
        <taxon>Euthyneura</taxon>
        <taxon>Panpulmonata</taxon>
        <taxon>Hygrophila</taxon>
        <taxon>Lymnaeoidea</taxon>
        <taxon>Lymnaeidae</taxon>
        <taxon>Lymnaea</taxon>
    </lineage>
</organism>
<evidence type="ECO:0000256" key="9">
    <source>
        <dbReference type="ARBA" id="ARBA00023201"/>
    </source>
</evidence>
<keyword evidence="3 11" id="KW-0894">Sodium channel</keyword>
<protein>
    <submittedName>
        <fullName evidence="14">Uncharacterized protein</fullName>
    </submittedName>
</protein>
<evidence type="ECO:0000256" key="11">
    <source>
        <dbReference type="RuleBase" id="RU000679"/>
    </source>
</evidence>
<keyword evidence="8 13" id="KW-0472">Membrane</keyword>
<name>A0AAV2I1V6_LYMST</name>
<dbReference type="Pfam" id="PF00858">
    <property type="entry name" value="ASC"/>
    <property type="match status" value="1"/>
</dbReference>
<dbReference type="PANTHER" id="PTHR11690:SF248">
    <property type="entry name" value="PICKPOCKET 17, ISOFORM A"/>
    <property type="match status" value="1"/>
</dbReference>
<dbReference type="PANTHER" id="PTHR11690">
    <property type="entry name" value="AMILORIDE-SENSITIVE SODIUM CHANNEL-RELATED"/>
    <property type="match status" value="1"/>
</dbReference>
<evidence type="ECO:0000256" key="4">
    <source>
        <dbReference type="ARBA" id="ARBA00022692"/>
    </source>
</evidence>
<dbReference type="Gene3D" id="2.60.470.10">
    <property type="entry name" value="Acid-sensing ion channels like domains"/>
    <property type="match status" value="1"/>
</dbReference>
<keyword evidence="4 11" id="KW-0812">Transmembrane</keyword>
<comment type="similarity">
    <text evidence="11">Belongs to the amiloride-sensitive sodium channel (TC 1.A.6) family.</text>
</comment>
<dbReference type="PRINTS" id="PR01078">
    <property type="entry name" value="AMINACHANNEL"/>
</dbReference>
<gene>
    <name evidence="14" type="ORF">GSLYS_00013685001</name>
</gene>
<evidence type="ECO:0000256" key="12">
    <source>
        <dbReference type="SAM" id="MobiDB-lite"/>
    </source>
</evidence>
<keyword evidence="9 11" id="KW-0739">Sodium transport</keyword>
<evidence type="ECO:0000256" key="13">
    <source>
        <dbReference type="SAM" id="Phobius"/>
    </source>
</evidence>
<keyword evidence="6" id="KW-0915">Sodium</keyword>
<feature type="region of interest" description="Disordered" evidence="12">
    <location>
        <begin position="195"/>
        <end position="218"/>
    </location>
</feature>
<evidence type="ECO:0000256" key="2">
    <source>
        <dbReference type="ARBA" id="ARBA00022448"/>
    </source>
</evidence>
<sequence length="577" mass="65425">MASFEISSDRSVVTTQSRCSCTAGVGHILSKYADVCSLNGVVFIKSSKTWTMKLIWACLLVTAIGFMGFHLYSLFATYFEYKKHTQIDLTFSNLQFPAVTICNANPIRKSKKSLASTDLNTVIDAIDPDRLMGLVDEWVPNYAPIPPGNYNGAPMFEDPQRVNNFFDDVGLNLNISFPWEDDSDVMEDFQGQKFKRDVEQSPTTTTANPGPTTSITRSNTTSLYRTEQLFKSLYNAEDSWTREVMGHKIQDLLIQCSFAGRACIQSDFKLTQSSTYGNCYTIQYSQYVSRRSGPSDGLEMILFLESDEYIKGISSGTGAQVVVHQQETVPFPDDEGMAIAAGTQSIISIRQVEIDRLGAPHGICTDIRDFKTKYGVKYTRLICQKTCEQIRIRENCACYEESLNEVNSLLGDALGLHSCRTKQERKCVKLMELQFGANISKLCECDSPCSEKKYEKTLTLRDWPSPSFARLIVETICKDKHGEICQRLRDKTTTDLAREFIKLNIYYEDLNYEHLSEQADYELSQFMSDIGGTIGLWIGLSVLSMFELLQLFLDLLTYVTCHQWLKRRTKHYAIHQT</sequence>
<evidence type="ECO:0000256" key="7">
    <source>
        <dbReference type="ARBA" id="ARBA00023065"/>
    </source>
</evidence>
<feature type="compositionally biased region" description="Low complexity" evidence="12">
    <location>
        <begin position="202"/>
        <end position="216"/>
    </location>
</feature>
<keyword evidence="10 11" id="KW-0407">Ion channel</keyword>
<dbReference type="AlphaFoldDB" id="A0AAV2I1V6"/>
<evidence type="ECO:0000256" key="10">
    <source>
        <dbReference type="ARBA" id="ARBA00023303"/>
    </source>
</evidence>
<dbReference type="InterPro" id="IPR001873">
    <property type="entry name" value="ENaC"/>
</dbReference>
<reference evidence="14 15" key="1">
    <citation type="submission" date="2024-04" db="EMBL/GenBank/DDBJ databases">
        <authorList>
            <consortium name="Genoscope - CEA"/>
            <person name="William W."/>
        </authorList>
    </citation>
    <scope>NUCLEOTIDE SEQUENCE [LARGE SCALE GENOMIC DNA]</scope>
</reference>
<evidence type="ECO:0000256" key="8">
    <source>
        <dbReference type="ARBA" id="ARBA00023136"/>
    </source>
</evidence>
<dbReference type="GO" id="GO:0005886">
    <property type="term" value="C:plasma membrane"/>
    <property type="evidence" value="ECO:0007669"/>
    <property type="project" value="TreeGrafter"/>
</dbReference>
<keyword evidence="5 13" id="KW-1133">Transmembrane helix</keyword>
<comment type="subcellular location">
    <subcellularLocation>
        <location evidence="1">Membrane</location>
        <topology evidence="1">Multi-pass membrane protein</topology>
    </subcellularLocation>
</comment>
<feature type="transmembrane region" description="Helical" evidence="13">
    <location>
        <begin position="54"/>
        <end position="75"/>
    </location>
</feature>
<evidence type="ECO:0000256" key="6">
    <source>
        <dbReference type="ARBA" id="ARBA00023053"/>
    </source>
</evidence>
<proteinExistence type="inferred from homology"/>
<accession>A0AAV2I1V6</accession>
<evidence type="ECO:0000256" key="3">
    <source>
        <dbReference type="ARBA" id="ARBA00022461"/>
    </source>
</evidence>
<evidence type="ECO:0000256" key="1">
    <source>
        <dbReference type="ARBA" id="ARBA00004141"/>
    </source>
</evidence>
<evidence type="ECO:0000256" key="5">
    <source>
        <dbReference type="ARBA" id="ARBA00022989"/>
    </source>
</evidence>
<comment type="caution">
    <text evidence="14">The sequence shown here is derived from an EMBL/GenBank/DDBJ whole genome shotgun (WGS) entry which is preliminary data.</text>
</comment>
<keyword evidence="15" id="KW-1185">Reference proteome</keyword>
<dbReference type="GO" id="GO:0015280">
    <property type="term" value="F:ligand-gated sodium channel activity"/>
    <property type="evidence" value="ECO:0007669"/>
    <property type="project" value="TreeGrafter"/>
</dbReference>
<dbReference type="EMBL" id="CAXITT010000363">
    <property type="protein sequence ID" value="CAL1539952.1"/>
    <property type="molecule type" value="Genomic_DNA"/>
</dbReference>
<evidence type="ECO:0000313" key="14">
    <source>
        <dbReference type="EMBL" id="CAL1539952.1"/>
    </source>
</evidence>
<dbReference type="Proteomes" id="UP001497497">
    <property type="component" value="Unassembled WGS sequence"/>
</dbReference>
<evidence type="ECO:0000313" key="15">
    <source>
        <dbReference type="Proteomes" id="UP001497497"/>
    </source>
</evidence>
<keyword evidence="2 11" id="KW-0813">Transport</keyword>
<dbReference type="Gene3D" id="1.10.287.770">
    <property type="entry name" value="YojJ-like"/>
    <property type="match status" value="1"/>
</dbReference>